<dbReference type="AlphaFoldDB" id="I8Y2K6"/>
<dbReference type="Proteomes" id="UP000005150">
    <property type="component" value="Unassembled WGS sequence"/>
</dbReference>
<protein>
    <submittedName>
        <fullName evidence="1">Uncharacterized protein</fullName>
    </submittedName>
</protein>
<organism evidence="1 2">
    <name type="scientific">Bacteroides salyersiae CL02T12C01</name>
    <dbReference type="NCBI Taxonomy" id="997887"/>
    <lineage>
        <taxon>Bacteria</taxon>
        <taxon>Pseudomonadati</taxon>
        <taxon>Bacteroidota</taxon>
        <taxon>Bacteroidia</taxon>
        <taxon>Bacteroidales</taxon>
        <taxon>Bacteroidaceae</taxon>
        <taxon>Bacteroides</taxon>
    </lineage>
</organism>
<gene>
    <name evidence="1" type="ORF">HMPREF1071_04018</name>
</gene>
<proteinExistence type="predicted"/>
<name>I8Y2K6_9BACE</name>
<evidence type="ECO:0000313" key="1">
    <source>
        <dbReference type="EMBL" id="EIY57345.1"/>
    </source>
</evidence>
<keyword evidence="2" id="KW-1185">Reference proteome</keyword>
<dbReference type="EMBL" id="AGXV01000048">
    <property type="protein sequence ID" value="EIY57345.1"/>
    <property type="molecule type" value="Genomic_DNA"/>
</dbReference>
<evidence type="ECO:0000313" key="2">
    <source>
        <dbReference type="Proteomes" id="UP000005150"/>
    </source>
</evidence>
<reference evidence="1 2" key="1">
    <citation type="submission" date="2012-02" db="EMBL/GenBank/DDBJ databases">
        <title>The Genome Sequence of Bacteroides salyersiae CL02T12C01.</title>
        <authorList>
            <consortium name="The Broad Institute Genome Sequencing Platform"/>
            <person name="Earl A."/>
            <person name="Ward D."/>
            <person name="Feldgarden M."/>
            <person name="Gevers D."/>
            <person name="Zitomersky N.L."/>
            <person name="Coyne M.J."/>
            <person name="Comstock L.E."/>
            <person name="Young S.K."/>
            <person name="Zeng Q."/>
            <person name="Gargeya S."/>
            <person name="Fitzgerald M."/>
            <person name="Haas B."/>
            <person name="Abouelleil A."/>
            <person name="Alvarado L."/>
            <person name="Arachchi H.M."/>
            <person name="Berlin A."/>
            <person name="Chapman S.B."/>
            <person name="Gearin G."/>
            <person name="Goldberg J."/>
            <person name="Griggs A."/>
            <person name="Gujja S."/>
            <person name="Hansen M."/>
            <person name="Heiman D."/>
            <person name="Howarth C."/>
            <person name="Larimer J."/>
            <person name="Lui A."/>
            <person name="MacDonald P.J.P."/>
            <person name="McCowen C."/>
            <person name="Montmayeur A."/>
            <person name="Murphy C."/>
            <person name="Neiman D."/>
            <person name="Pearson M."/>
            <person name="Priest M."/>
            <person name="Roberts A."/>
            <person name="Saif S."/>
            <person name="Shea T."/>
            <person name="Sisk P."/>
            <person name="Stolte C."/>
            <person name="Sykes S."/>
            <person name="Wortman J."/>
            <person name="Nusbaum C."/>
            <person name="Birren B."/>
        </authorList>
    </citation>
    <scope>NUCLEOTIDE SEQUENCE [LARGE SCALE GENOMIC DNA]</scope>
    <source>
        <strain evidence="1 2">CL02T12C01</strain>
    </source>
</reference>
<comment type="caution">
    <text evidence="1">The sequence shown here is derived from an EMBL/GenBank/DDBJ whole genome shotgun (WGS) entry which is preliminary data.</text>
</comment>
<dbReference type="HOGENOM" id="CLU_3164839_0_0_10"/>
<accession>I8Y2K6</accession>
<sequence length="47" mass="5640">MQLFKEYCTDIHFFSYNFYQNLFFLTFGAENDKSTRPLPNPLRGRGD</sequence>